<evidence type="ECO:0000313" key="4">
    <source>
        <dbReference type="Proteomes" id="UP000188320"/>
    </source>
</evidence>
<dbReference type="PROSITE" id="PS00134">
    <property type="entry name" value="TRYPSIN_HIS"/>
    <property type="match status" value="1"/>
</dbReference>
<dbReference type="Proteomes" id="UP000188320">
    <property type="component" value="Unassembled WGS sequence"/>
</dbReference>
<dbReference type="InterPro" id="IPR050430">
    <property type="entry name" value="Peptidase_S1"/>
</dbReference>
<dbReference type="InterPro" id="IPR018114">
    <property type="entry name" value="TRYPSIN_HIS"/>
</dbReference>
<proteinExistence type="predicted"/>
<evidence type="ECO:0000313" key="3">
    <source>
        <dbReference type="EMBL" id="OMH85766.1"/>
    </source>
</evidence>
<dbReference type="GO" id="GO:0006508">
    <property type="term" value="P:proteolysis"/>
    <property type="evidence" value="ECO:0007669"/>
    <property type="project" value="UniProtKB-KW"/>
</dbReference>
<name>A0A1R1PXS6_ZANCU</name>
<dbReference type="InterPro" id="IPR043504">
    <property type="entry name" value="Peptidase_S1_PA_chymotrypsin"/>
</dbReference>
<dbReference type="SMART" id="SM00020">
    <property type="entry name" value="Tryp_SPc"/>
    <property type="match status" value="1"/>
</dbReference>
<reference evidence="4" key="1">
    <citation type="submission" date="2017-01" db="EMBL/GenBank/DDBJ databases">
        <authorList>
            <person name="Wang Y."/>
            <person name="White M."/>
            <person name="Kvist S."/>
            <person name="Moncalvo J.-M."/>
        </authorList>
    </citation>
    <scope>NUCLEOTIDE SEQUENCE [LARGE SCALE GENOMIC DNA]</scope>
    <source>
        <strain evidence="4">COL-18-3</strain>
    </source>
</reference>
<gene>
    <name evidence="3" type="ORF">AX774_g679</name>
</gene>
<keyword evidence="3" id="KW-0645">Protease</keyword>
<organism evidence="3 4">
    <name type="scientific">Zancudomyces culisetae</name>
    <name type="common">Gut fungus</name>
    <name type="synonym">Smittium culisetae</name>
    <dbReference type="NCBI Taxonomy" id="1213189"/>
    <lineage>
        <taxon>Eukaryota</taxon>
        <taxon>Fungi</taxon>
        <taxon>Fungi incertae sedis</taxon>
        <taxon>Zoopagomycota</taxon>
        <taxon>Kickxellomycotina</taxon>
        <taxon>Harpellomycetes</taxon>
        <taxon>Harpellales</taxon>
        <taxon>Legeriomycetaceae</taxon>
        <taxon>Zancudomyces</taxon>
    </lineage>
</organism>
<dbReference type="SUPFAM" id="SSF50494">
    <property type="entry name" value="Trypsin-like serine proteases"/>
    <property type="match status" value="1"/>
</dbReference>
<dbReference type="OrthoDB" id="6380398at2759"/>
<sequence length="250" mass="26716">MYNGTLATLDEFPGIANVIIGFNGFAKSCTGTLITNEAVLTAAHCLEKDGVLGLAVNSFVGVDSLQDALNNNKTIRVKKLEVYPGYFTNNLEDLGIVHLDRRYDNLRASTIKVVGEHVLHNTKLSAAGWGATEDSSNEQSTKNRGRLLKKIDFSVTQYPLVGRTVALALINKKVFCAKVEDGQALGSGDSGGPAVVDVNGAKLQAGISALSLSWMDPGISSFEFSCFVNVFNYINWIASVIGVSPDELIG</sequence>
<dbReference type="EMBL" id="LSSK01000046">
    <property type="protein sequence ID" value="OMH85766.1"/>
    <property type="molecule type" value="Genomic_DNA"/>
</dbReference>
<keyword evidence="1" id="KW-1015">Disulfide bond</keyword>
<evidence type="ECO:0000259" key="2">
    <source>
        <dbReference type="PROSITE" id="PS50240"/>
    </source>
</evidence>
<keyword evidence="4" id="KW-1185">Reference proteome</keyword>
<dbReference type="GO" id="GO:0004252">
    <property type="term" value="F:serine-type endopeptidase activity"/>
    <property type="evidence" value="ECO:0007669"/>
    <property type="project" value="InterPro"/>
</dbReference>
<dbReference type="PANTHER" id="PTHR24276:SF98">
    <property type="entry name" value="FI18310P1-RELATED"/>
    <property type="match status" value="1"/>
</dbReference>
<dbReference type="InterPro" id="IPR001254">
    <property type="entry name" value="Trypsin_dom"/>
</dbReference>
<dbReference type="Gene3D" id="2.40.10.10">
    <property type="entry name" value="Trypsin-like serine proteases"/>
    <property type="match status" value="1"/>
</dbReference>
<keyword evidence="3" id="KW-0378">Hydrolase</keyword>
<dbReference type="PROSITE" id="PS50240">
    <property type="entry name" value="TRYPSIN_DOM"/>
    <property type="match status" value="1"/>
</dbReference>
<feature type="domain" description="Peptidase S1" evidence="2">
    <location>
        <begin position="1"/>
        <end position="242"/>
    </location>
</feature>
<dbReference type="Pfam" id="PF00089">
    <property type="entry name" value="Trypsin"/>
    <property type="match status" value="1"/>
</dbReference>
<comment type="caution">
    <text evidence="3">The sequence shown here is derived from an EMBL/GenBank/DDBJ whole genome shotgun (WGS) entry which is preliminary data.</text>
</comment>
<dbReference type="InterPro" id="IPR009003">
    <property type="entry name" value="Peptidase_S1_PA"/>
</dbReference>
<dbReference type="AlphaFoldDB" id="A0A1R1PXS6"/>
<dbReference type="PANTHER" id="PTHR24276">
    <property type="entry name" value="POLYSERASE-RELATED"/>
    <property type="match status" value="1"/>
</dbReference>
<accession>A0A1R1PXS6</accession>
<protein>
    <submittedName>
        <fullName evidence="3">Snake venom serine protease 3</fullName>
    </submittedName>
</protein>
<evidence type="ECO:0000256" key="1">
    <source>
        <dbReference type="ARBA" id="ARBA00023157"/>
    </source>
</evidence>